<reference evidence="2 3" key="1">
    <citation type="submission" date="2016-04" db="EMBL/GenBank/DDBJ databases">
        <title>Genome sequence of Clostridium magnum DSM 2767.</title>
        <authorList>
            <person name="Poehlein A."/>
            <person name="Uhlig R."/>
            <person name="Fischer R."/>
            <person name="Bahl H."/>
            <person name="Daniel R."/>
        </authorList>
    </citation>
    <scope>NUCLEOTIDE SEQUENCE [LARGE SCALE GENOMIC DNA]</scope>
    <source>
        <strain evidence="2 3">DSM 2767</strain>
    </source>
</reference>
<name>A0A162RB07_9CLOT</name>
<feature type="transmembrane region" description="Helical" evidence="1">
    <location>
        <begin position="117"/>
        <end position="142"/>
    </location>
</feature>
<keyword evidence="1" id="KW-0812">Transmembrane</keyword>
<comment type="caution">
    <text evidence="2">The sequence shown here is derived from an EMBL/GenBank/DDBJ whole genome shotgun (WGS) entry which is preliminary data.</text>
</comment>
<dbReference type="Proteomes" id="UP000076603">
    <property type="component" value="Unassembled WGS sequence"/>
</dbReference>
<keyword evidence="1" id="KW-0472">Membrane</keyword>
<keyword evidence="1" id="KW-1133">Transmembrane helix</keyword>
<feature type="transmembrane region" description="Helical" evidence="1">
    <location>
        <begin position="88"/>
        <end position="105"/>
    </location>
</feature>
<feature type="transmembrane region" description="Helical" evidence="1">
    <location>
        <begin position="6"/>
        <end position="23"/>
    </location>
</feature>
<gene>
    <name evidence="2" type="ORF">CLMAG_51470</name>
</gene>
<evidence type="ECO:0008006" key="4">
    <source>
        <dbReference type="Google" id="ProtNLM"/>
    </source>
</evidence>
<dbReference type="EMBL" id="LWAE01000008">
    <property type="protein sequence ID" value="KZL89647.1"/>
    <property type="molecule type" value="Genomic_DNA"/>
</dbReference>
<evidence type="ECO:0000313" key="2">
    <source>
        <dbReference type="EMBL" id="KZL89647.1"/>
    </source>
</evidence>
<protein>
    <recommendedName>
        <fullName evidence="4">DUF340 domain-containing protein</fullName>
    </recommendedName>
</protein>
<dbReference type="RefSeq" id="WP_066628882.1">
    <property type="nucleotide sequence ID" value="NZ_FQXL01000007.1"/>
</dbReference>
<organism evidence="2 3">
    <name type="scientific">Clostridium magnum DSM 2767</name>
    <dbReference type="NCBI Taxonomy" id="1121326"/>
    <lineage>
        <taxon>Bacteria</taxon>
        <taxon>Bacillati</taxon>
        <taxon>Bacillota</taxon>
        <taxon>Clostridia</taxon>
        <taxon>Eubacteriales</taxon>
        <taxon>Clostridiaceae</taxon>
        <taxon>Clostridium</taxon>
    </lineage>
</organism>
<feature type="transmembrane region" description="Helical" evidence="1">
    <location>
        <begin position="30"/>
        <end position="47"/>
    </location>
</feature>
<proteinExistence type="predicted"/>
<dbReference type="STRING" id="1121326.CLMAG_51470"/>
<evidence type="ECO:0000256" key="1">
    <source>
        <dbReference type="SAM" id="Phobius"/>
    </source>
</evidence>
<dbReference type="PATRIC" id="fig|1121326.3.peg.5203"/>
<dbReference type="AlphaFoldDB" id="A0A162RB07"/>
<dbReference type="OrthoDB" id="6443879at2"/>
<accession>A0A162RB07</accession>
<feature type="transmembrane region" description="Helical" evidence="1">
    <location>
        <begin position="59"/>
        <end position="76"/>
    </location>
</feature>
<sequence>MKNNAITLSAIGLITLVGNWIGFGIKPLEALPGMAILVAIALLGWWISKIIPIKVESPTVVWISLLALILTSPIFPGHEMLTKITNKVNFMALTTPVLSYAGLSLGKDIDTFKKLGLRIIIVSLLVYTGTFIFATGFAQIVLKLNGTI</sequence>
<evidence type="ECO:0000313" key="3">
    <source>
        <dbReference type="Proteomes" id="UP000076603"/>
    </source>
</evidence>
<keyword evidence="3" id="KW-1185">Reference proteome</keyword>